<dbReference type="PANTHER" id="PTHR45973:SF9">
    <property type="entry name" value="LEUCINE-RICH REPEAT-CONTAINING PROTEIN 46"/>
    <property type="match status" value="1"/>
</dbReference>
<keyword evidence="8" id="KW-1185">Reference proteome</keyword>
<proteinExistence type="predicted"/>
<dbReference type="SUPFAM" id="SSF52058">
    <property type="entry name" value="L domain-like"/>
    <property type="match status" value="1"/>
</dbReference>
<dbReference type="InterPro" id="IPR032675">
    <property type="entry name" value="LRR_dom_sf"/>
</dbReference>
<accession>A0A0L0SY31</accession>
<dbReference type="InterPro" id="IPR001611">
    <property type="entry name" value="Leu-rich_rpt"/>
</dbReference>
<name>A0A0L0SY31_ALLM3</name>
<dbReference type="STRING" id="578462.A0A0L0SY31"/>
<feature type="region of interest" description="Disordered" evidence="6">
    <location>
        <begin position="491"/>
        <end position="513"/>
    </location>
</feature>
<dbReference type="eggNOG" id="KOG0531">
    <property type="taxonomic scope" value="Eukaryota"/>
</dbReference>
<feature type="compositionally biased region" description="Low complexity" evidence="6">
    <location>
        <begin position="42"/>
        <end position="52"/>
    </location>
</feature>
<dbReference type="AlphaFoldDB" id="A0A0L0SY31"/>
<evidence type="ECO:0000256" key="6">
    <source>
        <dbReference type="SAM" id="MobiDB-lite"/>
    </source>
</evidence>
<dbReference type="VEuPathDB" id="FungiDB:AMAG_11876"/>
<evidence type="ECO:0000256" key="2">
    <source>
        <dbReference type="ARBA" id="ARBA00022614"/>
    </source>
</evidence>
<gene>
    <name evidence="7" type="ORF">AMAG_11876</name>
</gene>
<keyword evidence="5" id="KW-0966">Cell projection</keyword>
<reference evidence="7 8" key="1">
    <citation type="submission" date="2009-11" db="EMBL/GenBank/DDBJ databases">
        <title>Annotation of Allomyces macrogynus ATCC 38327.</title>
        <authorList>
            <consortium name="The Broad Institute Genome Sequencing Platform"/>
            <person name="Russ C."/>
            <person name="Cuomo C."/>
            <person name="Burger G."/>
            <person name="Gray M.W."/>
            <person name="Holland P.W.H."/>
            <person name="King N."/>
            <person name="Lang F.B.F."/>
            <person name="Roger A.J."/>
            <person name="Ruiz-Trillo I."/>
            <person name="Young S.K."/>
            <person name="Zeng Q."/>
            <person name="Gargeya S."/>
            <person name="Fitzgerald M."/>
            <person name="Haas B."/>
            <person name="Abouelleil A."/>
            <person name="Alvarado L."/>
            <person name="Arachchi H.M."/>
            <person name="Berlin A."/>
            <person name="Chapman S.B."/>
            <person name="Gearin G."/>
            <person name="Goldberg J."/>
            <person name="Griggs A."/>
            <person name="Gujja S."/>
            <person name="Hansen M."/>
            <person name="Heiman D."/>
            <person name="Howarth C."/>
            <person name="Larimer J."/>
            <person name="Lui A."/>
            <person name="MacDonald P.J.P."/>
            <person name="McCowen C."/>
            <person name="Montmayeur A."/>
            <person name="Murphy C."/>
            <person name="Neiman D."/>
            <person name="Pearson M."/>
            <person name="Priest M."/>
            <person name="Roberts A."/>
            <person name="Saif S."/>
            <person name="Shea T."/>
            <person name="Sisk P."/>
            <person name="Stolte C."/>
            <person name="Sykes S."/>
            <person name="Wortman J."/>
            <person name="Nusbaum C."/>
            <person name="Birren B."/>
        </authorList>
    </citation>
    <scope>NUCLEOTIDE SEQUENCE [LARGE SCALE GENOMIC DNA]</scope>
    <source>
        <strain evidence="7 8">ATCC 38327</strain>
    </source>
</reference>
<feature type="region of interest" description="Disordered" evidence="6">
    <location>
        <begin position="1"/>
        <end position="93"/>
    </location>
</feature>
<feature type="compositionally biased region" description="Polar residues" evidence="6">
    <location>
        <begin position="16"/>
        <end position="32"/>
    </location>
</feature>
<dbReference type="PROSITE" id="PS51450">
    <property type="entry name" value="LRR"/>
    <property type="match status" value="2"/>
</dbReference>
<protein>
    <recommendedName>
        <fullName evidence="9">U2A'/phosphoprotein 32 family A C-terminal domain-containing protein</fullName>
    </recommendedName>
</protein>
<sequence>MNSPPPSSLLGGSGARRTTPTGGAPTSANNALRFQPLATGYSASHGALGAAPPASPAPAHRRVAAVPSMLSPAPSMLNYGRQPSAGAVPAGSNAALNTGILNYRAPTSGTATNSPHASPTAGRRGSPVGMLENAPRSSPTSSTAAPSVLFGGPSTPSAPRRGSATGTVPMAPSGLRRDSTKAAQPPPVPAPVASVPEVTAAARVESGGPETNGGGGPKGITRDLIIAKNVSKVDQQLGDIDKQLQVLTHVRLDRSGIESLHGLAQFTQITNLYLQHNNLTTTEGLAALPHLRFLTLSHNRLSLIRDLDRLPRLVLLDLSHNQIAAPFPVADLPSSLVFLDTSHNPASRSGLGAAVFAQCPHLEELDGHVVTQANAGFHDKADDDADLFSYLVYSRSRARAGTPSVAALDTEGGNAAAGMIDKNLDVADDAVETTDPDVLVIRSFSLAEVKREVGAAARRAAGAHDEYRRRVQQVKEKFGFAAMAETAGVAVGGNRPPGVDVPGVQPGPPGLGR</sequence>
<keyword evidence="4" id="KW-0969">Cilium</keyword>
<feature type="compositionally biased region" description="Low complexity" evidence="6">
    <location>
        <begin position="137"/>
        <end position="147"/>
    </location>
</feature>
<evidence type="ECO:0000256" key="3">
    <source>
        <dbReference type="ARBA" id="ARBA00022737"/>
    </source>
</evidence>
<organism evidence="7 8">
    <name type="scientific">Allomyces macrogynus (strain ATCC 38327)</name>
    <name type="common">Allomyces javanicus var. macrogynus</name>
    <dbReference type="NCBI Taxonomy" id="578462"/>
    <lineage>
        <taxon>Eukaryota</taxon>
        <taxon>Fungi</taxon>
        <taxon>Fungi incertae sedis</taxon>
        <taxon>Blastocladiomycota</taxon>
        <taxon>Blastocladiomycetes</taxon>
        <taxon>Blastocladiales</taxon>
        <taxon>Blastocladiaceae</taxon>
        <taxon>Allomyces</taxon>
    </lineage>
</organism>
<evidence type="ECO:0000256" key="5">
    <source>
        <dbReference type="ARBA" id="ARBA00023273"/>
    </source>
</evidence>
<evidence type="ECO:0000313" key="7">
    <source>
        <dbReference type="EMBL" id="KNE67412.1"/>
    </source>
</evidence>
<comment type="subcellular location">
    <subcellularLocation>
        <location evidence="1">Cell projection</location>
        <location evidence="1">Cilium</location>
    </subcellularLocation>
</comment>
<evidence type="ECO:0008006" key="9">
    <source>
        <dbReference type="Google" id="ProtNLM"/>
    </source>
</evidence>
<evidence type="ECO:0000256" key="4">
    <source>
        <dbReference type="ARBA" id="ARBA00023069"/>
    </source>
</evidence>
<dbReference type="Pfam" id="PF13855">
    <property type="entry name" value="LRR_8"/>
    <property type="match status" value="1"/>
</dbReference>
<feature type="compositionally biased region" description="Polar residues" evidence="6">
    <location>
        <begin position="106"/>
        <end position="117"/>
    </location>
</feature>
<dbReference type="InterPro" id="IPR050576">
    <property type="entry name" value="Cilia_flagella_integrity"/>
</dbReference>
<dbReference type="OrthoDB" id="266138at2759"/>
<dbReference type="Proteomes" id="UP000054350">
    <property type="component" value="Unassembled WGS sequence"/>
</dbReference>
<keyword evidence="3" id="KW-0677">Repeat</keyword>
<keyword evidence="2" id="KW-0433">Leucine-rich repeat</keyword>
<feature type="region of interest" description="Disordered" evidence="6">
    <location>
        <begin position="106"/>
        <end position="195"/>
    </location>
</feature>
<evidence type="ECO:0000313" key="8">
    <source>
        <dbReference type="Proteomes" id="UP000054350"/>
    </source>
</evidence>
<dbReference type="Gene3D" id="3.80.10.10">
    <property type="entry name" value="Ribonuclease Inhibitor"/>
    <property type="match status" value="1"/>
</dbReference>
<dbReference type="PANTHER" id="PTHR45973">
    <property type="entry name" value="PROTEIN PHOSPHATASE 1 REGULATORY SUBUNIT SDS22-RELATED"/>
    <property type="match status" value="1"/>
</dbReference>
<dbReference type="EMBL" id="GG745353">
    <property type="protein sequence ID" value="KNE67412.1"/>
    <property type="molecule type" value="Genomic_DNA"/>
</dbReference>
<reference evidence="8" key="2">
    <citation type="submission" date="2009-11" db="EMBL/GenBank/DDBJ databases">
        <title>The Genome Sequence of Allomyces macrogynus strain ATCC 38327.</title>
        <authorList>
            <consortium name="The Broad Institute Genome Sequencing Platform"/>
            <person name="Russ C."/>
            <person name="Cuomo C."/>
            <person name="Shea T."/>
            <person name="Young S.K."/>
            <person name="Zeng Q."/>
            <person name="Koehrsen M."/>
            <person name="Haas B."/>
            <person name="Borodovsky M."/>
            <person name="Guigo R."/>
            <person name="Alvarado L."/>
            <person name="Berlin A."/>
            <person name="Borenstein D."/>
            <person name="Chen Z."/>
            <person name="Engels R."/>
            <person name="Freedman E."/>
            <person name="Gellesch M."/>
            <person name="Goldberg J."/>
            <person name="Griggs A."/>
            <person name="Gujja S."/>
            <person name="Heiman D."/>
            <person name="Hepburn T."/>
            <person name="Howarth C."/>
            <person name="Jen D."/>
            <person name="Larson L."/>
            <person name="Lewis B."/>
            <person name="Mehta T."/>
            <person name="Park D."/>
            <person name="Pearson M."/>
            <person name="Roberts A."/>
            <person name="Saif S."/>
            <person name="Shenoy N."/>
            <person name="Sisk P."/>
            <person name="Stolte C."/>
            <person name="Sykes S."/>
            <person name="Walk T."/>
            <person name="White J."/>
            <person name="Yandava C."/>
            <person name="Burger G."/>
            <person name="Gray M.W."/>
            <person name="Holland P.W.H."/>
            <person name="King N."/>
            <person name="Lang F.B.F."/>
            <person name="Roger A.J."/>
            <person name="Ruiz-Trillo I."/>
            <person name="Lander E."/>
            <person name="Nusbaum C."/>
        </authorList>
    </citation>
    <scope>NUCLEOTIDE SEQUENCE [LARGE SCALE GENOMIC DNA]</scope>
    <source>
        <strain evidence="8">ATCC 38327</strain>
    </source>
</reference>
<evidence type="ECO:0000256" key="1">
    <source>
        <dbReference type="ARBA" id="ARBA00004138"/>
    </source>
</evidence>